<reference evidence="2 3" key="1">
    <citation type="submission" date="2024-02" db="EMBL/GenBank/DDBJ databases">
        <authorList>
            <person name="Chen Y."/>
            <person name="Shah S."/>
            <person name="Dougan E. K."/>
            <person name="Thang M."/>
            <person name="Chan C."/>
        </authorList>
    </citation>
    <scope>NUCLEOTIDE SEQUENCE [LARGE SCALE GENOMIC DNA]</scope>
</reference>
<dbReference type="Pfam" id="PF12867">
    <property type="entry name" value="DinB_2"/>
    <property type="match status" value="1"/>
</dbReference>
<comment type="caution">
    <text evidence="2">The sequence shown here is derived from an EMBL/GenBank/DDBJ whole genome shotgun (WGS) entry which is preliminary data.</text>
</comment>
<dbReference type="InterPro" id="IPR034660">
    <property type="entry name" value="DinB/YfiT-like"/>
</dbReference>
<dbReference type="Gene3D" id="1.20.120.450">
    <property type="entry name" value="dinb family like domain"/>
    <property type="match status" value="1"/>
</dbReference>
<organism evidence="2 3">
    <name type="scientific">Durusdinium trenchii</name>
    <dbReference type="NCBI Taxonomy" id="1381693"/>
    <lineage>
        <taxon>Eukaryota</taxon>
        <taxon>Sar</taxon>
        <taxon>Alveolata</taxon>
        <taxon>Dinophyceae</taxon>
        <taxon>Suessiales</taxon>
        <taxon>Symbiodiniaceae</taxon>
        <taxon>Durusdinium</taxon>
    </lineage>
</organism>
<dbReference type="EMBL" id="CAXAMM010005004">
    <property type="protein sequence ID" value="CAK9005721.1"/>
    <property type="molecule type" value="Genomic_DNA"/>
</dbReference>
<name>A0ABP0IUG4_9DINO</name>
<protein>
    <submittedName>
        <fullName evidence="2">DNA damage-inducible protein DinB</fullName>
    </submittedName>
</protein>
<accession>A0ABP0IUG4</accession>
<evidence type="ECO:0000313" key="2">
    <source>
        <dbReference type="EMBL" id="CAK9005721.1"/>
    </source>
</evidence>
<evidence type="ECO:0000259" key="1">
    <source>
        <dbReference type="Pfam" id="PF12867"/>
    </source>
</evidence>
<dbReference type="InterPro" id="IPR024775">
    <property type="entry name" value="DinB-like"/>
</dbReference>
<proteinExistence type="predicted"/>
<dbReference type="Proteomes" id="UP001642464">
    <property type="component" value="Unassembled WGS sequence"/>
</dbReference>
<dbReference type="SUPFAM" id="SSF109854">
    <property type="entry name" value="DinB/YfiT-like putative metalloenzymes"/>
    <property type="match status" value="1"/>
</dbReference>
<feature type="domain" description="DinB-like" evidence="1">
    <location>
        <begin position="1"/>
        <end position="116"/>
    </location>
</feature>
<keyword evidence="3" id="KW-1185">Reference proteome</keyword>
<gene>
    <name evidence="2" type="ORF">SCF082_LOCUS8720</name>
</gene>
<evidence type="ECO:0000313" key="3">
    <source>
        <dbReference type="Proteomes" id="UP001642464"/>
    </source>
</evidence>
<sequence>EQLDYRYAEGKWNLRELMIHVIDAERVFSYRALRFGRGDTTPLAGFDQDDYGANVYGTSRGMDSILEEYQAVRLSTIKLYENFDEKALAVVGMASDAPVTTKAIGYITLGHNLHHRLGIEENYLKG</sequence>
<feature type="non-terminal residue" evidence="2">
    <location>
        <position position="1"/>
    </location>
</feature>